<dbReference type="PRINTS" id="PR00038">
    <property type="entry name" value="HTHLUXR"/>
</dbReference>
<gene>
    <name evidence="3" type="ORF">CJ673_08985</name>
</gene>
<feature type="domain" description="HTH luxR-type" evidence="2">
    <location>
        <begin position="140"/>
        <end position="202"/>
    </location>
</feature>
<evidence type="ECO:0000256" key="1">
    <source>
        <dbReference type="ARBA" id="ARBA00023125"/>
    </source>
</evidence>
<dbReference type="GO" id="GO:0003677">
    <property type="term" value="F:DNA binding"/>
    <property type="evidence" value="ECO:0007669"/>
    <property type="project" value="UniProtKB-KW"/>
</dbReference>
<dbReference type="InterPro" id="IPR000792">
    <property type="entry name" value="Tscrpt_reg_LuxR_C"/>
</dbReference>
<dbReference type="PROSITE" id="PS50043">
    <property type="entry name" value="HTH_LUXR_2"/>
    <property type="match status" value="1"/>
</dbReference>
<dbReference type="Pfam" id="PF00196">
    <property type="entry name" value="GerE"/>
    <property type="match status" value="1"/>
</dbReference>
<evidence type="ECO:0000313" key="3">
    <source>
        <dbReference type="EMBL" id="PRM93796.1"/>
    </source>
</evidence>
<name>A0A2S9T4P4_9BACT</name>
<dbReference type="InterPro" id="IPR036388">
    <property type="entry name" value="WH-like_DNA-bd_sf"/>
</dbReference>
<dbReference type="InterPro" id="IPR039420">
    <property type="entry name" value="WalR-like"/>
</dbReference>
<dbReference type="Gene3D" id="3.40.50.2300">
    <property type="match status" value="1"/>
</dbReference>
<accession>A0A2S9T4P4</accession>
<keyword evidence="1" id="KW-0238">DNA-binding</keyword>
<dbReference type="GO" id="GO:0006355">
    <property type="term" value="P:regulation of DNA-templated transcription"/>
    <property type="evidence" value="ECO:0007669"/>
    <property type="project" value="InterPro"/>
</dbReference>
<dbReference type="PANTHER" id="PTHR43214">
    <property type="entry name" value="TWO-COMPONENT RESPONSE REGULATOR"/>
    <property type="match status" value="1"/>
</dbReference>
<dbReference type="InterPro" id="IPR016032">
    <property type="entry name" value="Sig_transdc_resp-reg_C-effctor"/>
</dbReference>
<protein>
    <recommendedName>
        <fullName evidence="2">HTH luxR-type domain-containing protein</fullName>
    </recommendedName>
</protein>
<proteinExistence type="predicted"/>
<organism evidence="3 4">
    <name type="scientific">Aliarcobacter cryaerophilus</name>
    <dbReference type="NCBI Taxonomy" id="28198"/>
    <lineage>
        <taxon>Bacteria</taxon>
        <taxon>Pseudomonadati</taxon>
        <taxon>Campylobacterota</taxon>
        <taxon>Epsilonproteobacteria</taxon>
        <taxon>Campylobacterales</taxon>
        <taxon>Arcobacteraceae</taxon>
        <taxon>Aliarcobacter</taxon>
    </lineage>
</organism>
<dbReference type="Proteomes" id="UP000238281">
    <property type="component" value="Unassembled WGS sequence"/>
</dbReference>
<comment type="caution">
    <text evidence="3">The sequence shown here is derived from an EMBL/GenBank/DDBJ whole genome shotgun (WGS) entry which is preliminary data.</text>
</comment>
<evidence type="ECO:0000313" key="4">
    <source>
        <dbReference type="Proteomes" id="UP000238281"/>
    </source>
</evidence>
<dbReference type="RefSeq" id="WP_105915854.1">
    <property type="nucleotide sequence ID" value="NZ_JAMXEK010000002.1"/>
</dbReference>
<sequence>MKILLYSKSNFIKDELKKENSFFKELTVIKSLENIKKDIESNSSLVVLHHLNDFENDIDLFSNLLKEYKNIYLIALSNTPTNLEGCKLLRTGYKSYLHSLSNYQILKSAVESVVTGNIYLYPELMQFLVAQVGTIEDNKYNKNLDILTPKEMEVLNLVAKGYSNSKISKELDIAEVTVKKHIGSMFQKLDVKDRLSLALILK</sequence>
<dbReference type="AlphaFoldDB" id="A0A2S9T4P4"/>
<evidence type="ECO:0000259" key="2">
    <source>
        <dbReference type="PROSITE" id="PS50043"/>
    </source>
</evidence>
<dbReference type="SUPFAM" id="SSF46894">
    <property type="entry name" value="C-terminal effector domain of the bipartite response regulators"/>
    <property type="match status" value="1"/>
</dbReference>
<dbReference type="SMART" id="SM00421">
    <property type="entry name" value="HTH_LUXR"/>
    <property type="match status" value="1"/>
</dbReference>
<dbReference type="PROSITE" id="PS00622">
    <property type="entry name" value="HTH_LUXR_1"/>
    <property type="match status" value="1"/>
</dbReference>
<dbReference type="CDD" id="cd06170">
    <property type="entry name" value="LuxR_C_like"/>
    <property type="match status" value="1"/>
</dbReference>
<reference evidence="3 4" key="1">
    <citation type="submission" date="2017-09" db="EMBL/GenBank/DDBJ databases">
        <title>Reassesment of A. cryaerophilus.</title>
        <authorList>
            <person name="Perez-Cataluna A."/>
            <person name="Collado L."/>
            <person name="Salgado O."/>
            <person name="Lefinanco V."/>
            <person name="Figueras M.J."/>
        </authorList>
    </citation>
    <scope>NUCLEOTIDE SEQUENCE [LARGE SCALE GENOMIC DNA]</scope>
    <source>
        <strain evidence="3 4">LMG 10210</strain>
    </source>
</reference>
<dbReference type="EMBL" id="NXGE01000006">
    <property type="protein sequence ID" value="PRM93796.1"/>
    <property type="molecule type" value="Genomic_DNA"/>
</dbReference>
<dbReference type="Gene3D" id="1.10.10.10">
    <property type="entry name" value="Winged helix-like DNA-binding domain superfamily/Winged helix DNA-binding domain"/>
    <property type="match status" value="1"/>
</dbReference>